<name>A0A0E3RH56_METMZ</name>
<evidence type="ECO:0000313" key="5">
    <source>
        <dbReference type="Proteomes" id="UP000033097"/>
    </source>
</evidence>
<dbReference type="InterPro" id="IPR029039">
    <property type="entry name" value="Flavoprotein-like_sf"/>
</dbReference>
<comment type="similarity">
    <text evidence="2">Belongs to the SsuE family. Isf subfamily.</text>
</comment>
<reference evidence="4 5" key="1">
    <citation type="submission" date="2014-07" db="EMBL/GenBank/DDBJ databases">
        <title>Methanogenic archaea and the global carbon cycle.</title>
        <authorList>
            <person name="Henriksen J.R."/>
            <person name="Luke J."/>
            <person name="Reinhart S."/>
            <person name="Benedict M.N."/>
            <person name="Youngblut N.D."/>
            <person name="Metcalf M.E."/>
            <person name="Whitaker R.J."/>
            <person name="Metcalf W.W."/>
        </authorList>
    </citation>
    <scope>NUCLEOTIDE SEQUENCE [LARGE SCALE GENOMIC DNA]</scope>
    <source>
        <strain evidence="4 5">S-6</strain>
    </source>
</reference>
<dbReference type="KEGG" id="mmj:MSMAS_1052"/>
<dbReference type="HOGENOM" id="CLU_082329_0_0_2"/>
<evidence type="ECO:0000256" key="1">
    <source>
        <dbReference type="ARBA" id="ARBA00001966"/>
    </source>
</evidence>
<organism evidence="4 5">
    <name type="scientific">Methanosarcina mazei S-6</name>
    <dbReference type="NCBI Taxonomy" id="213585"/>
    <lineage>
        <taxon>Archaea</taxon>
        <taxon>Methanobacteriati</taxon>
        <taxon>Methanobacteriota</taxon>
        <taxon>Stenosarchaea group</taxon>
        <taxon>Methanomicrobia</taxon>
        <taxon>Methanosarcinales</taxon>
        <taxon>Methanosarcinaceae</taxon>
        <taxon>Methanosarcina</taxon>
    </lineage>
</organism>
<proteinExistence type="inferred from homology"/>
<dbReference type="Proteomes" id="UP000033097">
    <property type="component" value="Chromosome"/>
</dbReference>
<dbReference type="STRING" id="213585.MSMAS_1052"/>
<evidence type="ECO:0000259" key="3">
    <source>
        <dbReference type="Pfam" id="PF03358"/>
    </source>
</evidence>
<dbReference type="SUPFAM" id="SSF52218">
    <property type="entry name" value="Flavoproteins"/>
    <property type="match status" value="1"/>
</dbReference>
<gene>
    <name evidence="4" type="ORF">MSMAS_1052</name>
</gene>
<comment type="cofactor">
    <cofactor evidence="1">
        <name>[4Fe-4S] cluster</name>
        <dbReference type="ChEBI" id="CHEBI:49883"/>
    </cofactor>
</comment>
<evidence type="ECO:0000313" key="4">
    <source>
        <dbReference type="EMBL" id="AKB64248.1"/>
    </source>
</evidence>
<dbReference type="Gene3D" id="3.40.50.360">
    <property type="match status" value="1"/>
</dbReference>
<protein>
    <submittedName>
        <fullName evidence="4">Isf-3</fullName>
    </submittedName>
</protein>
<dbReference type="Pfam" id="PF03358">
    <property type="entry name" value="FMN_red"/>
    <property type="match status" value="1"/>
</dbReference>
<feature type="domain" description="NADPH-dependent FMN reductase-like" evidence="3">
    <location>
        <begin position="4"/>
        <end position="151"/>
    </location>
</feature>
<evidence type="ECO:0000256" key="2">
    <source>
        <dbReference type="ARBA" id="ARBA00038292"/>
    </source>
</evidence>
<dbReference type="GO" id="GO:0016491">
    <property type="term" value="F:oxidoreductase activity"/>
    <property type="evidence" value="ECO:0007669"/>
    <property type="project" value="InterPro"/>
</dbReference>
<dbReference type="GeneID" id="24850703"/>
<sequence length="218" mass="23873">MAIKALFLNCTLKKSPQISNTHALIDKAVAIFKELGVGSEVIRVVDYNIAFGVSSDEGNGDEWPFILEKIKDCNILVIATPIWFGVLSSVAKMVIERLDGTYMEGDPETGQYPLYGKVAGVMVTGNEDGAHDVCSTILYNLTHLGCTVPPNADCYWVGDAGPGPSYIEAGGERHLYTNRTARYMVHNLTYFAKLLKENPIPTSLKKLDEEAKRVSNKG</sequence>
<dbReference type="AlphaFoldDB" id="A0A0E3RH56"/>
<dbReference type="RefSeq" id="WP_011032203.1">
    <property type="nucleotide sequence ID" value="NZ_CP009512.1"/>
</dbReference>
<accession>A0A0E3RH56</accession>
<dbReference type="InterPro" id="IPR005025">
    <property type="entry name" value="FMN_Rdtase-like_dom"/>
</dbReference>
<dbReference type="EMBL" id="CP009512">
    <property type="protein sequence ID" value="AKB64248.1"/>
    <property type="molecule type" value="Genomic_DNA"/>
</dbReference>
<dbReference type="PATRIC" id="fig|213585.10.peg.1310"/>